<evidence type="ECO:0000256" key="4">
    <source>
        <dbReference type="ARBA" id="ARBA00012984"/>
    </source>
</evidence>
<keyword evidence="5 11" id="KW-0436">Ligase</keyword>
<sequence>MTYFSVRMRASSNGRHISGAERIVPAEHVSATCGQLAQRALDHPKGVAAETHLTVEALDPDAIRRVPALAVEVAECANPGEAQQVIRALLAPLTPHADALVRGTFAARDMRGAMLVCAGTGARLEPDRERGVRVSHVDGAAAVDTTAAPGKDAAREALVLSSKVAAHPDVLAELCISDDPDYTTGYVAHAGTYTRIPNIKPAGSPAGARAFLVREGADTAALIRYLEREPVLVRVPSQEDAQ</sequence>
<dbReference type="GO" id="GO:0009102">
    <property type="term" value="P:biotin biosynthetic process"/>
    <property type="evidence" value="ECO:0007669"/>
    <property type="project" value="UniProtKB-KW"/>
</dbReference>
<comment type="subunit">
    <text evidence="3">Homodimer.</text>
</comment>
<dbReference type="GO" id="GO:0005524">
    <property type="term" value="F:ATP binding"/>
    <property type="evidence" value="ECO:0007669"/>
    <property type="project" value="UniProtKB-KW"/>
</dbReference>
<keyword evidence="8" id="KW-0067">ATP-binding</keyword>
<dbReference type="UniPathway" id="UPA00999">
    <property type="reaction ID" value="UER00351"/>
</dbReference>
<keyword evidence="9" id="KW-0460">Magnesium</keyword>
<evidence type="ECO:0000256" key="1">
    <source>
        <dbReference type="ARBA" id="ARBA00001946"/>
    </source>
</evidence>
<dbReference type="AlphaFoldDB" id="A0A269PFP5"/>
<dbReference type="Proteomes" id="UP000215771">
    <property type="component" value="Unassembled WGS sequence"/>
</dbReference>
<comment type="catalytic activity">
    <reaction evidence="10">
        <text>heptanedioate + ATP + CoA = 6-carboxyhexanoyl-CoA + AMP + diphosphate</text>
        <dbReference type="Rhea" id="RHEA:14781"/>
        <dbReference type="ChEBI" id="CHEBI:30616"/>
        <dbReference type="ChEBI" id="CHEBI:33019"/>
        <dbReference type="ChEBI" id="CHEBI:36165"/>
        <dbReference type="ChEBI" id="CHEBI:57287"/>
        <dbReference type="ChEBI" id="CHEBI:57360"/>
        <dbReference type="ChEBI" id="CHEBI:456215"/>
        <dbReference type="EC" id="6.2.1.14"/>
    </reaction>
</comment>
<evidence type="ECO:0000256" key="3">
    <source>
        <dbReference type="ARBA" id="ARBA00011738"/>
    </source>
</evidence>
<dbReference type="Pfam" id="PF03744">
    <property type="entry name" value="BioW"/>
    <property type="match status" value="1"/>
</dbReference>
<dbReference type="InterPro" id="IPR005499">
    <property type="entry name" value="BioW"/>
</dbReference>
<dbReference type="NCBIfam" id="NF002360">
    <property type="entry name" value="PRK01322.1"/>
    <property type="match status" value="1"/>
</dbReference>
<keyword evidence="6" id="KW-0547">Nucleotide-binding</keyword>
<dbReference type="GO" id="GO:0042410">
    <property type="term" value="F:6-carboxyhexanoate-CoA ligase activity"/>
    <property type="evidence" value="ECO:0007669"/>
    <property type="project" value="UniProtKB-EC"/>
</dbReference>
<dbReference type="EC" id="6.2.1.14" evidence="4"/>
<name>A0A269PFP5_9CORY</name>
<protein>
    <recommendedName>
        <fullName evidence="4">6-carboxyhexanoate--CoA ligase</fullName>
        <ecNumber evidence="4">6.2.1.14</ecNumber>
    </recommendedName>
</protein>
<evidence type="ECO:0000313" key="12">
    <source>
        <dbReference type="Proteomes" id="UP000215771"/>
    </source>
</evidence>
<comment type="cofactor">
    <cofactor evidence="1">
        <name>Mg(2+)</name>
        <dbReference type="ChEBI" id="CHEBI:18420"/>
    </cofactor>
</comment>
<dbReference type="RefSeq" id="WP_095275423.1">
    <property type="nucleotide sequence ID" value="NZ_CP047655.1"/>
</dbReference>
<keyword evidence="7" id="KW-0093">Biotin biosynthesis</keyword>
<comment type="caution">
    <text evidence="11">The sequence shown here is derived from an EMBL/GenBank/DDBJ whole genome shotgun (WGS) entry which is preliminary data.</text>
</comment>
<evidence type="ECO:0000256" key="5">
    <source>
        <dbReference type="ARBA" id="ARBA00022598"/>
    </source>
</evidence>
<evidence type="ECO:0000313" key="11">
    <source>
        <dbReference type="EMBL" id="PAJ70957.1"/>
    </source>
</evidence>
<reference evidence="11 12" key="1">
    <citation type="submission" date="2017-08" db="EMBL/GenBank/DDBJ databases">
        <authorList>
            <person name="de Groot N.N."/>
        </authorList>
    </citation>
    <scope>NUCLEOTIDE SEQUENCE [LARGE SCALE GENOMIC DNA]</scope>
    <source>
        <strain evidence="11 12">NBT06-6</strain>
    </source>
</reference>
<proteinExistence type="predicted"/>
<evidence type="ECO:0000256" key="7">
    <source>
        <dbReference type="ARBA" id="ARBA00022756"/>
    </source>
</evidence>
<comment type="pathway">
    <text evidence="2">Metabolic intermediate metabolism; pimeloyl-CoA biosynthesis; pimeloyl-CoA from pimelate: step 1/1.</text>
</comment>
<accession>A0A269PFP5</accession>
<evidence type="ECO:0000256" key="8">
    <source>
        <dbReference type="ARBA" id="ARBA00022840"/>
    </source>
</evidence>
<gene>
    <name evidence="11" type="ORF">CIG21_01915</name>
</gene>
<dbReference type="EMBL" id="NQMQ01000002">
    <property type="protein sequence ID" value="PAJ70957.1"/>
    <property type="molecule type" value="Genomic_DNA"/>
</dbReference>
<evidence type="ECO:0000256" key="6">
    <source>
        <dbReference type="ARBA" id="ARBA00022741"/>
    </source>
</evidence>
<evidence type="ECO:0000256" key="9">
    <source>
        <dbReference type="ARBA" id="ARBA00022842"/>
    </source>
</evidence>
<evidence type="ECO:0000256" key="10">
    <source>
        <dbReference type="ARBA" id="ARBA00049553"/>
    </source>
</evidence>
<evidence type="ECO:0000256" key="2">
    <source>
        <dbReference type="ARBA" id="ARBA00005075"/>
    </source>
</evidence>
<organism evidence="11 12">
    <name type="scientific">Corynebacterium hadale</name>
    <dbReference type="NCBI Taxonomy" id="2026255"/>
    <lineage>
        <taxon>Bacteria</taxon>
        <taxon>Bacillati</taxon>
        <taxon>Actinomycetota</taxon>
        <taxon>Actinomycetes</taxon>
        <taxon>Mycobacteriales</taxon>
        <taxon>Corynebacteriaceae</taxon>
        <taxon>Corynebacterium</taxon>
    </lineage>
</organism>